<feature type="region of interest" description="Disordered" evidence="15">
    <location>
        <begin position="528"/>
        <end position="551"/>
    </location>
</feature>
<evidence type="ECO:0000256" key="14">
    <source>
        <dbReference type="PIRNR" id="PIRNR017127"/>
    </source>
</evidence>
<keyword evidence="10 14" id="KW-0498">Mitosis</keyword>
<keyword evidence="6" id="KW-0158">Chromosome</keyword>
<dbReference type="Gene3D" id="1.25.10.10">
    <property type="entry name" value="Leucine-rich Repeat Variant"/>
    <property type="match status" value="2"/>
</dbReference>
<evidence type="ECO:0000256" key="9">
    <source>
        <dbReference type="ARBA" id="ARBA00022618"/>
    </source>
</evidence>
<evidence type="ECO:0000259" key="16">
    <source>
        <dbReference type="Pfam" id="PF12717"/>
    </source>
</evidence>
<feature type="compositionally biased region" description="Basic and acidic residues" evidence="15">
    <location>
        <begin position="861"/>
        <end position="878"/>
    </location>
</feature>
<evidence type="ECO:0000256" key="13">
    <source>
        <dbReference type="ARBA" id="ARBA00023306"/>
    </source>
</evidence>
<comment type="subcellular location">
    <subcellularLocation>
        <location evidence="2">Chromosome</location>
    </subcellularLocation>
    <subcellularLocation>
        <location evidence="3">Cytoplasm</location>
    </subcellularLocation>
    <subcellularLocation>
        <location evidence="1">Nucleus</location>
    </subcellularLocation>
</comment>
<dbReference type="Proteomes" id="UP000265040">
    <property type="component" value="Chromosome 16"/>
</dbReference>
<feature type="region of interest" description="Disordered" evidence="15">
    <location>
        <begin position="1215"/>
        <end position="1272"/>
    </location>
</feature>
<evidence type="ECO:0000256" key="4">
    <source>
        <dbReference type="ARBA" id="ARBA00009606"/>
    </source>
</evidence>
<keyword evidence="8" id="KW-0597">Phosphoprotein</keyword>
<accession>A0A7N6B2T8</accession>
<evidence type="ECO:0000256" key="10">
    <source>
        <dbReference type="ARBA" id="ARBA00022776"/>
    </source>
</evidence>
<dbReference type="GO" id="GO:0007076">
    <property type="term" value="P:mitotic chromosome condensation"/>
    <property type="evidence" value="ECO:0007669"/>
    <property type="project" value="InterPro"/>
</dbReference>
<evidence type="ECO:0000256" key="8">
    <source>
        <dbReference type="ARBA" id="ARBA00022553"/>
    </source>
</evidence>
<dbReference type="GO" id="GO:0005737">
    <property type="term" value="C:cytoplasm"/>
    <property type="evidence" value="ECO:0007669"/>
    <property type="project" value="UniProtKB-SubCell"/>
</dbReference>
<keyword evidence="12" id="KW-0539">Nucleus</keyword>
<evidence type="ECO:0000256" key="3">
    <source>
        <dbReference type="ARBA" id="ARBA00004496"/>
    </source>
</evidence>
<dbReference type="PANTHER" id="PTHR14222">
    <property type="entry name" value="CONDENSIN"/>
    <property type="match status" value="1"/>
</dbReference>
<feature type="domain" description="Condensin complex subunit 1 N-terminal" evidence="17">
    <location>
        <begin position="74"/>
        <end position="232"/>
    </location>
</feature>
<feature type="region of interest" description="Disordered" evidence="15">
    <location>
        <begin position="861"/>
        <end position="881"/>
    </location>
</feature>
<sequence>MSWDFFLPVCVGDLVKTGGINQYVVQDVVPPKQLPSHISKFKAALRSQGPLCILEHFDTGYSVLQHCNSVELTVKEDTLELLVQVVSGLAASLPTLLASTSVSAAERKEKLNAVKMSVFLLCKLTETLESYSCRQSIVTAPGKGKASGEGLLQWDSEREKVLQALVQLLQLDIRSLWNLSLVEEEFTSCVTCCCYKLLENPTISHVKSKPTRDCIIHLLGILIKKYSHLLGASVKVIQLLQHFEQLSSVFAQAVSVWSTEYGVRAIIGEVIREIGQKSSEELAREGSGVKAFAFFLSELSALVPDLMIPNISVLITHLEGESHTMRVAVCEVLGEILVHVLCGDRLDESGKADRDRFFDTLQEHLHDTHSHVRARVLQVYARIVNSKALPLCRYSEVMELAVGRLMDKSINVVKSAIQLLAAFIAHNPYSCKVTQINMIGTHIIEFILAFAVSKSFLFFMAVIKASELWAAMEPELLVTVRAELEPTSEAEQEQQEDEKNSDVEEEKEEKDARTTAVQIAQYLRSDEDTAELSQNLPSTPQKEGEQQGEDGELKKQEMLVQYLRDTETFALQVERAISVINTMLYWKTTSVVQEAVQFCVTVCEFSVANSISGVRKMLPLVWSTDAAIKDAVVQAYRRLYLNPQGDTIRMKAQTLVDSLSELMVDASLGTIQCLEEIVSYFNLQSTVVQVLWERFTGKRETSDLHRRAAVLLLGMAARAEREVVLSNLDTLCSVAVGEKFLYNVNSALHYFYQQSKGAPFRLPQDHQLFTCLTQAIAEDPYWQSFMEHAVRLIYFLAESPDQLCSRLLQRSARLLLDQIAEGGEVNKDAVSCVCLAQLLALCGCVAFWQVSHLERSVSAELRRRRGETEEREEKEKAPSSKAKVMRLQRHQMANESAMEEELGLIGASAEDTEAELIRKICETELLAEENLLCAFLPLLVKVCSSPGRYSHPQLTTAACLALSQYMMISPSVCEENIRLMFTVLERSAFPVVRANAIIALGDLTVRFPNILEPWTQNLYARLSDEVPSVRQTAVTVLTQLVLKDVLKVKGQVSEVAVLLIDPEPHITSLALNFFNELATKDNAIYNLLPDIISRLSDPERGMSSEDFNTIMKQLFSYITKERQTESLVEKLCQRFRTAKTERQWCDLATSLSLLSMCERGFKRLQECWECYSDKLTEPGVYQPLLNITAKLRRGAKPQFKAQIDEFEKRLTAVHTRGLENVESPEMDDENQKEGGSTDKTVMRTPLPAKGRPRTKRGQFSELEPSMTYKLQK</sequence>
<dbReference type="PANTHER" id="PTHR14222:SF2">
    <property type="entry name" value="CONDENSIN COMPLEX SUBUNIT 1"/>
    <property type="match status" value="1"/>
</dbReference>
<evidence type="ECO:0000256" key="6">
    <source>
        <dbReference type="ARBA" id="ARBA00022454"/>
    </source>
</evidence>
<evidence type="ECO:0000256" key="1">
    <source>
        <dbReference type="ARBA" id="ARBA00004123"/>
    </source>
</evidence>
<organism evidence="18 19">
    <name type="scientific">Anabas testudineus</name>
    <name type="common">Climbing perch</name>
    <name type="synonym">Anthias testudineus</name>
    <dbReference type="NCBI Taxonomy" id="64144"/>
    <lineage>
        <taxon>Eukaryota</taxon>
        <taxon>Metazoa</taxon>
        <taxon>Chordata</taxon>
        <taxon>Craniata</taxon>
        <taxon>Vertebrata</taxon>
        <taxon>Euteleostomi</taxon>
        <taxon>Actinopterygii</taxon>
        <taxon>Neopterygii</taxon>
        <taxon>Teleostei</taxon>
        <taxon>Neoteleostei</taxon>
        <taxon>Acanthomorphata</taxon>
        <taxon>Anabantaria</taxon>
        <taxon>Anabantiformes</taxon>
        <taxon>Anabantoidei</taxon>
        <taxon>Anabantidae</taxon>
        <taxon>Anabas</taxon>
    </lineage>
</organism>
<evidence type="ECO:0000256" key="11">
    <source>
        <dbReference type="ARBA" id="ARBA00023067"/>
    </source>
</evidence>
<dbReference type="FunFam" id="1.25.10.10:FF:001828">
    <property type="entry name" value="Condensin complex subunit 1"/>
    <property type="match status" value="1"/>
</dbReference>
<dbReference type="InterPro" id="IPR024324">
    <property type="entry name" value="Condensin_cplx_su1_N"/>
</dbReference>
<dbReference type="SUPFAM" id="SSF48371">
    <property type="entry name" value="ARM repeat"/>
    <property type="match status" value="1"/>
</dbReference>
<dbReference type="Ensembl" id="ENSATET00000057847.2">
    <property type="protein sequence ID" value="ENSATEP00000056586.1"/>
    <property type="gene ID" value="ENSATEG00000021597.3"/>
</dbReference>
<feature type="region of interest" description="Disordered" evidence="15">
    <location>
        <begin position="485"/>
        <end position="515"/>
    </location>
</feature>
<dbReference type="AlphaFoldDB" id="A0A7N6B2T8"/>
<dbReference type="GO" id="GO:0000779">
    <property type="term" value="C:condensed chromosome, centromeric region"/>
    <property type="evidence" value="ECO:0007669"/>
    <property type="project" value="TreeGrafter"/>
</dbReference>
<dbReference type="Pfam" id="PF12922">
    <property type="entry name" value="Cnd1_N"/>
    <property type="match status" value="1"/>
</dbReference>
<protein>
    <recommendedName>
        <fullName evidence="5 14">Condensin complex subunit 1</fullName>
    </recommendedName>
</protein>
<comment type="function">
    <text evidence="14">Regulatory subunit of the condensin complex, a complex required for conversion of interphase chromatin into mitotic-like condense chromosomes. The condensin complex probably introduces positive supercoils into relaxed DNA in the presence of type I topoisomerases and converts nicked DNA into positive knotted forms in the presence of type II topoisomerases.</text>
</comment>
<dbReference type="InterPro" id="IPR026971">
    <property type="entry name" value="CND1/NCAPD3"/>
</dbReference>
<feature type="compositionally biased region" description="Polar residues" evidence="15">
    <location>
        <begin position="531"/>
        <end position="540"/>
    </location>
</feature>
<dbReference type="Pfam" id="PF12717">
    <property type="entry name" value="Cnd1"/>
    <property type="match status" value="1"/>
</dbReference>
<evidence type="ECO:0000313" key="18">
    <source>
        <dbReference type="Ensembl" id="ENSATEP00000056586.1"/>
    </source>
</evidence>
<evidence type="ECO:0000256" key="15">
    <source>
        <dbReference type="SAM" id="MobiDB-lite"/>
    </source>
</evidence>
<dbReference type="GO" id="GO:0005634">
    <property type="term" value="C:nucleus"/>
    <property type="evidence" value="ECO:0007669"/>
    <property type="project" value="UniProtKB-SubCell"/>
</dbReference>
<keyword evidence="11 14" id="KW-0226">DNA condensation</keyword>
<reference evidence="18" key="3">
    <citation type="submission" date="2025-09" db="UniProtKB">
        <authorList>
            <consortium name="Ensembl"/>
        </authorList>
    </citation>
    <scope>IDENTIFICATION</scope>
</reference>
<reference evidence="18" key="1">
    <citation type="submission" date="2021-04" db="EMBL/GenBank/DDBJ databases">
        <authorList>
            <consortium name="Wellcome Sanger Institute Data Sharing"/>
        </authorList>
    </citation>
    <scope>NUCLEOTIDE SEQUENCE [LARGE SCALE GENOMIC DNA]</scope>
</reference>
<evidence type="ECO:0000256" key="5">
    <source>
        <dbReference type="ARBA" id="ARBA00016064"/>
    </source>
</evidence>
<reference evidence="18" key="2">
    <citation type="submission" date="2025-08" db="UniProtKB">
        <authorList>
            <consortium name="Ensembl"/>
        </authorList>
    </citation>
    <scope>IDENTIFICATION</scope>
</reference>
<evidence type="ECO:0000256" key="7">
    <source>
        <dbReference type="ARBA" id="ARBA00022490"/>
    </source>
</evidence>
<feature type="domain" description="Condensin complex subunit 1 C-terminal" evidence="16">
    <location>
        <begin position="991"/>
        <end position="1151"/>
    </location>
</feature>
<keyword evidence="7" id="KW-0963">Cytoplasm</keyword>
<feature type="compositionally biased region" description="Acidic residues" evidence="15">
    <location>
        <begin position="486"/>
        <end position="496"/>
    </location>
</feature>
<evidence type="ECO:0000256" key="12">
    <source>
        <dbReference type="ARBA" id="ARBA00023242"/>
    </source>
</evidence>
<dbReference type="InterPro" id="IPR011989">
    <property type="entry name" value="ARM-like"/>
</dbReference>
<dbReference type="InterPro" id="IPR016024">
    <property type="entry name" value="ARM-type_fold"/>
</dbReference>
<keyword evidence="9 14" id="KW-0132">Cell division</keyword>
<evidence type="ECO:0000313" key="19">
    <source>
        <dbReference type="Proteomes" id="UP000265040"/>
    </source>
</evidence>
<dbReference type="InterPro" id="IPR032682">
    <property type="entry name" value="Cnd1_C"/>
</dbReference>
<dbReference type="InterPro" id="IPR007673">
    <property type="entry name" value="Condensin_cplx_su1"/>
</dbReference>
<evidence type="ECO:0000256" key="2">
    <source>
        <dbReference type="ARBA" id="ARBA00004286"/>
    </source>
</evidence>
<name>A0A7N6B2T8_ANATE</name>
<keyword evidence="13 14" id="KW-0131">Cell cycle</keyword>
<dbReference type="FunFam" id="1.25.10.10:FF:000695">
    <property type="entry name" value="Condensin complex subunit 1"/>
    <property type="match status" value="1"/>
</dbReference>
<dbReference type="GO" id="GO:0010032">
    <property type="term" value="P:meiotic chromosome condensation"/>
    <property type="evidence" value="ECO:0007669"/>
    <property type="project" value="TreeGrafter"/>
</dbReference>
<dbReference type="GO" id="GO:0042393">
    <property type="term" value="F:histone binding"/>
    <property type="evidence" value="ECO:0007669"/>
    <property type="project" value="TreeGrafter"/>
</dbReference>
<comment type="similarity">
    <text evidence="4 14">Belongs to the CND1 (condensin subunit 1) family.</text>
</comment>
<keyword evidence="19" id="KW-1185">Reference proteome</keyword>
<dbReference type="GeneTree" id="ENSGT00940000153566"/>
<dbReference type="PIRSF" id="PIRSF017127">
    <property type="entry name" value="Condensin_D2"/>
    <property type="match status" value="1"/>
</dbReference>
<evidence type="ECO:0000259" key="17">
    <source>
        <dbReference type="Pfam" id="PF12922"/>
    </source>
</evidence>
<dbReference type="GO" id="GO:0051301">
    <property type="term" value="P:cell division"/>
    <property type="evidence" value="ECO:0007669"/>
    <property type="project" value="UniProtKB-KW"/>
</dbReference>
<proteinExistence type="inferred from homology"/>
<dbReference type="GO" id="GO:0000796">
    <property type="term" value="C:condensin complex"/>
    <property type="evidence" value="ECO:0007669"/>
    <property type="project" value="TreeGrafter"/>
</dbReference>